<dbReference type="CDD" id="cd18809">
    <property type="entry name" value="SF1_C_RecD"/>
    <property type="match status" value="1"/>
</dbReference>
<name>A0A1H1VEI8_9MICO</name>
<dbReference type="Pfam" id="PF08751">
    <property type="entry name" value="TrwC"/>
    <property type="match status" value="1"/>
</dbReference>
<evidence type="ECO:0000259" key="1">
    <source>
        <dbReference type="Pfam" id="PF08751"/>
    </source>
</evidence>
<keyword evidence="3" id="KW-1185">Reference proteome</keyword>
<dbReference type="SUPFAM" id="SSF52540">
    <property type="entry name" value="P-loop containing nucleoside triphosphate hydrolases"/>
    <property type="match status" value="2"/>
</dbReference>
<reference evidence="3" key="1">
    <citation type="submission" date="2016-10" db="EMBL/GenBank/DDBJ databases">
        <authorList>
            <person name="Varghese N."/>
            <person name="Submissions S."/>
        </authorList>
    </citation>
    <scope>NUCLEOTIDE SEQUENCE [LARGE SCALE GENOMIC DNA]</scope>
    <source>
        <strain evidence="3">DSM 21772</strain>
    </source>
</reference>
<organism evidence="2 3">
    <name type="scientific">Microterricola viridarii</name>
    <dbReference type="NCBI Taxonomy" id="412690"/>
    <lineage>
        <taxon>Bacteria</taxon>
        <taxon>Bacillati</taxon>
        <taxon>Actinomycetota</taxon>
        <taxon>Actinomycetes</taxon>
        <taxon>Micrococcales</taxon>
        <taxon>Microbacteriaceae</taxon>
        <taxon>Microterricola</taxon>
    </lineage>
</organism>
<dbReference type="NCBIfam" id="NF041492">
    <property type="entry name" value="MobF"/>
    <property type="match status" value="1"/>
</dbReference>
<dbReference type="InterPro" id="IPR014862">
    <property type="entry name" value="TrwC"/>
</dbReference>
<dbReference type="Pfam" id="PF13604">
    <property type="entry name" value="AAA_30"/>
    <property type="match status" value="1"/>
</dbReference>
<dbReference type="SUPFAM" id="SSF55464">
    <property type="entry name" value="Origin of replication-binding domain, RBD-like"/>
    <property type="match status" value="1"/>
</dbReference>
<dbReference type="AlphaFoldDB" id="A0A1H1VEI8"/>
<sequence length="1186" mass="125810">MTVSMRVMSAGDGYKYLLRTIAAGDGDRSLSTPLTRYYSAKGTPPGLWMGGGVSGLGSGGIRRGDAVTERQLQLLIGLGRDPVSGEQLGRAYPAYSAAARNGAPTTEAQTVLGPTEPVAAEPVTGQPEAACVRRAVAGYDFTFSIPKSASILWGIADAPTQAIIARAHHEAVADVVAFMEREVAATRTGATAGNGAAAQVDVSGLIATAFDHFDSRAGDPHLHTHVVVSNKVRTVLDGKWRSLDGRPLHGAVVALSELHETLFADALTRALGVQWEKRERGRDRNPTWAISSVPVALVAEFSTRAKHIDEETDRLISAFVSAHGHRPKPTTVMKLRAQATLATRPAKEVHSLAELTATWRQQANRVLGADAGQWAKSATSTPVASTLRADELPATAFNTIGRSVMGAVSEKRSTWRHWNLLAEAARQTMGFRFATASDREQVIERVVAAAEQASLRLSPPELATSPAAFRREDGTSVFRPRYSTVFSSTELLDAETRLLQRGADTSGPRVTAMAPTESVRRAAGGWDALGDDQLRAVIAVAGSGHVLDVLVGPAGAGKTTTMSALRHAWEAQRGPGSVLGLAPSAAAAGVLAQDLGIPTENLAMWWQNHLTHGTTFESGQLVIIDEASLAGTMALDRITRLASGAGAKVLLVGDHAQLQSADAGGAFALLVHDRTDAPELLEVRRFTQEWERAASLELRHGNTEAVDDYVAHGRVHEGSADDMADAAYVAWREDTRAAKVSVLVSGSNEALAALNARARADGILAGRIDARRETALHDGTAAAVGDTIITRRNDRDLRATGTWVRNGDRWTVLAVRRNGALEVRRLGRQWGSTVVLPGEYAERHVELGYAVSAFRAQGLTTDTAHVVVAPGGTRESFYVAMTRGRDSNTAYVAIERPDAVHSAPLPGDEVVPTGRSVLAGVLQHVSSDPSAHETLAAEQDGWGSIAQLTAEYETIAASAQHERWAALVQGSGLSAEQAASAIASDAFGSLGAELRRAEAHHSNVESLLGRVVRARGFDDAQDIAAVLRARIMRVGVRNAGAARTRNAPRLIAGLIPLADGPMPTEYALALAERHRLIEARADALVRKAIDGREAWIRSLGSPPVRSSSQAVWRRSARIVAAYRERYGISSARPLGAAPATDIQAIDAGRARAAMEVASALAQQDSGQFGAQLVTAHRPLSGAVLRV</sequence>
<gene>
    <name evidence="2" type="ORF">SAMN04489834_2246</name>
</gene>
<dbReference type="Gene3D" id="3.40.50.300">
    <property type="entry name" value="P-loop containing nucleotide triphosphate hydrolases"/>
    <property type="match status" value="2"/>
</dbReference>
<dbReference type="STRING" id="412690.SAMN04489834_2246"/>
<evidence type="ECO:0000313" key="2">
    <source>
        <dbReference type="EMBL" id="SDS83192.1"/>
    </source>
</evidence>
<dbReference type="EMBL" id="LT629742">
    <property type="protein sequence ID" value="SDS83192.1"/>
    <property type="molecule type" value="Genomic_DNA"/>
</dbReference>
<dbReference type="Proteomes" id="UP000181956">
    <property type="component" value="Chromosome I"/>
</dbReference>
<dbReference type="Gene3D" id="2.30.30.940">
    <property type="match status" value="1"/>
</dbReference>
<feature type="domain" description="TrwC relaxase" evidence="1">
    <location>
        <begin position="10"/>
        <end position="365"/>
    </location>
</feature>
<dbReference type="InterPro" id="IPR027417">
    <property type="entry name" value="P-loop_NTPase"/>
</dbReference>
<dbReference type="InterPro" id="IPR050534">
    <property type="entry name" value="Coronavir_polyprotein_1ab"/>
</dbReference>
<proteinExistence type="predicted"/>
<dbReference type="PANTHER" id="PTHR43788">
    <property type="entry name" value="DNA2/NAM7 HELICASE FAMILY MEMBER"/>
    <property type="match status" value="1"/>
</dbReference>
<evidence type="ECO:0000313" key="3">
    <source>
        <dbReference type="Proteomes" id="UP000181956"/>
    </source>
</evidence>
<accession>A0A1H1VEI8</accession>
<protein>
    <submittedName>
        <fullName evidence="2">Conjugative relaxase domain-containing protein, TrwC/TraI family</fullName>
    </submittedName>
</protein>